<dbReference type="CDD" id="cd10207">
    <property type="entry name" value="ASKHA_NBD_Arp10"/>
    <property type="match status" value="1"/>
</dbReference>
<protein>
    <recommendedName>
        <fullName evidence="4">Actin-related protein 10</fullName>
    </recommendedName>
</protein>
<dbReference type="InterPro" id="IPR004000">
    <property type="entry name" value="Actin"/>
</dbReference>
<evidence type="ECO:0000256" key="1">
    <source>
        <dbReference type="RuleBase" id="RU000487"/>
    </source>
</evidence>
<dbReference type="OrthoDB" id="337660at2759"/>
<dbReference type="Proteomes" id="UP001153714">
    <property type="component" value="Chromosome 5"/>
</dbReference>
<proteinExistence type="inferred from homology"/>
<organism evidence="2 3">
    <name type="scientific">Diatraea saccharalis</name>
    <name type="common">sugarcane borer</name>
    <dbReference type="NCBI Taxonomy" id="40085"/>
    <lineage>
        <taxon>Eukaryota</taxon>
        <taxon>Metazoa</taxon>
        <taxon>Ecdysozoa</taxon>
        <taxon>Arthropoda</taxon>
        <taxon>Hexapoda</taxon>
        <taxon>Insecta</taxon>
        <taxon>Pterygota</taxon>
        <taxon>Neoptera</taxon>
        <taxon>Endopterygota</taxon>
        <taxon>Lepidoptera</taxon>
        <taxon>Glossata</taxon>
        <taxon>Ditrysia</taxon>
        <taxon>Pyraloidea</taxon>
        <taxon>Crambidae</taxon>
        <taxon>Crambinae</taxon>
        <taxon>Diatraea</taxon>
    </lineage>
</organism>
<evidence type="ECO:0000313" key="3">
    <source>
        <dbReference type="Proteomes" id="UP001153714"/>
    </source>
</evidence>
<comment type="similarity">
    <text evidence="1">Belongs to the actin family.</text>
</comment>
<accession>A0A9N9RBV8</accession>
<dbReference type="SUPFAM" id="SSF53067">
    <property type="entry name" value="Actin-like ATPase domain"/>
    <property type="match status" value="2"/>
</dbReference>
<dbReference type="EMBL" id="OU893336">
    <property type="protein sequence ID" value="CAG9793508.1"/>
    <property type="molecule type" value="Genomic_DNA"/>
</dbReference>
<dbReference type="PANTHER" id="PTHR11937">
    <property type="entry name" value="ACTIN"/>
    <property type="match status" value="1"/>
</dbReference>
<dbReference type="Gene3D" id="3.30.420.40">
    <property type="match status" value="2"/>
</dbReference>
<evidence type="ECO:0008006" key="4">
    <source>
        <dbReference type="Google" id="ProtNLM"/>
    </source>
</evidence>
<dbReference type="Pfam" id="PF00022">
    <property type="entry name" value="Actin"/>
    <property type="match status" value="2"/>
</dbReference>
<dbReference type="Gene3D" id="3.90.640.10">
    <property type="entry name" value="Actin, Chain A, domain 4"/>
    <property type="match status" value="1"/>
</dbReference>
<name>A0A9N9RBV8_9NEOP</name>
<reference evidence="2" key="2">
    <citation type="submission" date="2022-10" db="EMBL/GenBank/DDBJ databases">
        <authorList>
            <consortium name="ENA_rothamsted_submissions"/>
            <consortium name="culmorum"/>
            <person name="King R."/>
        </authorList>
    </citation>
    <scope>NUCLEOTIDE SEQUENCE</scope>
</reference>
<keyword evidence="3" id="KW-1185">Reference proteome</keyword>
<dbReference type="InterPro" id="IPR043129">
    <property type="entry name" value="ATPase_NBD"/>
</dbReference>
<evidence type="ECO:0000313" key="2">
    <source>
        <dbReference type="EMBL" id="CAG9793508.1"/>
    </source>
</evidence>
<reference evidence="2" key="1">
    <citation type="submission" date="2021-12" db="EMBL/GenBank/DDBJ databases">
        <authorList>
            <person name="King R."/>
        </authorList>
    </citation>
    <scope>NUCLEOTIDE SEQUENCE</scope>
</reference>
<dbReference type="SMART" id="SM00268">
    <property type="entry name" value="ACTIN"/>
    <property type="match status" value="1"/>
</dbReference>
<dbReference type="AlphaFoldDB" id="A0A9N9RBV8"/>
<gene>
    <name evidence="2" type="ORF">DIATSA_LOCUS10942</name>
</gene>
<sequence length="512" mass="57772">MTLYEGIALIQEKQAVVLDLGTDYTKFGFTGEAAPRCIIRSEFWCPAERRDKRVYDYHTAEELYDNLVHMLHLLYYRHVLVNPKERKVVVVESLLTPTLFRETLAKVLFTHYEVSGVVWADSPRLCAITLGIPIALVVSIGAREAEVCAVVHASVVLRAIQSQPLAARAIHDELSRLLDEDNNSILHLPDHIIEDIKVKACFVGPRSRAVEWLEGNGPTPAKSVQYPVAGRAAITVSGRTRELAAEPLFARDNDMASLPDIVLQCIIQCPIDARRALAENILVTGGTASMPGLKARLAHELRHLVTQPPYRGVSKALTGLSPVAIKTIYNRAPDYYKSGPHKFTILPCPYGYNNHMSMFRSDRLHVREFKFHKSSCHDNACAWTGGALVAGADGGARALARDVFTRERRLRDWPCLLDNTPPDHPHRLYRDELSISAFAVQHNMSTRLFFLQACPAQRIIRDARYLLKWHTSRPRLPNGWSLWTSRPLDTQRLVDHDFSYGYARKSRPQHLI</sequence>